<keyword evidence="1" id="KW-1133">Transmembrane helix</keyword>
<feature type="transmembrane region" description="Helical" evidence="1">
    <location>
        <begin position="114"/>
        <end position="133"/>
    </location>
</feature>
<proteinExistence type="predicted"/>
<reference evidence="3 4" key="1">
    <citation type="submission" date="2022-07" db="EMBL/GenBank/DDBJ databases">
        <title>Fecal culturing of patients with breast cancer.</title>
        <authorList>
            <person name="Teng N.M.Y."/>
            <person name="Kiu R."/>
            <person name="Evans R."/>
            <person name="Baker D.J."/>
            <person name="Zenner C."/>
            <person name="Robinson S.D."/>
            <person name="Hall L.J."/>
        </authorList>
    </citation>
    <scope>NUCLEOTIDE SEQUENCE [LARGE SCALE GENOMIC DNA]</scope>
    <source>
        <strain evidence="3 4">LH1063</strain>
    </source>
</reference>
<evidence type="ECO:0000313" key="3">
    <source>
        <dbReference type="EMBL" id="MCP9610666.1"/>
    </source>
</evidence>
<dbReference type="InterPro" id="IPR025509">
    <property type="entry name" value="DUF4396"/>
</dbReference>
<dbReference type="Proteomes" id="UP001205603">
    <property type="component" value="Unassembled WGS sequence"/>
</dbReference>
<accession>A0ABT1ME63</accession>
<protein>
    <submittedName>
        <fullName evidence="3">DUF4396 domain-containing protein</fullName>
    </submittedName>
</protein>
<feature type="transmembrane region" description="Helical" evidence="1">
    <location>
        <begin position="26"/>
        <end position="44"/>
    </location>
</feature>
<sequence>MGGIFTSLILTISLFRNRQPMKIMNAVWILTGLWASFAAIPAYFRLGYRKDRMVIGIGNNGMNMDMNESRPQWHSVTLSTLHCGAGCVLADIIGEWFTYFIPVSIGGSVLIGNWLLDFILALIIGIYFQYFAIRQMEKISARKAFIKAAKADTLSLTAWQIGMYTWMAITHFVIFSGTPLTKTSWTFWFMMQLAMFVGFFTSYPMNILLIKAGIKKGM</sequence>
<evidence type="ECO:0000313" key="4">
    <source>
        <dbReference type="Proteomes" id="UP001205603"/>
    </source>
</evidence>
<evidence type="ECO:0000256" key="1">
    <source>
        <dbReference type="SAM" id="Phobius"/>
    </source>
</evidence>
<keyword evidence="1" id="KW-0472">Membrane</keyword>
<feature type="domain" description="DUF4396" evidence="2">
    <location>
        <begin position="72"/>
        <end position="215"/>
    </location>
</feature>
<gene>
    <name evidence="3" type="ORF">NMU02_00975</name>
</gene>
<feature type="transmembrane region" description="Helical" evidence="1">
    <location>
        <begin position="154"/>
        <end position="175"/>
    </location>
</feature>
<feature type="transmembrane region" description="Helical" evidence="1">
    <location>
        <begin position="187"/>
        <end position="210"/>
    </location>
</feature>
<dbReference type="Pfam" id="PF14342">
    <property type="entry name" value="DUF4396"/>
    <property type="match status" value="1"/>
</dbReference>
<feature type="transmembrane region" description="Helical" evidence="1">
    <location>
        <begin position="73"/>
        <end position="94"/>
    </location>
</feature>
<evidence type="ECO:0000259" key="2">
    <source>
        <dbReference type="Pfam" id="PF14342"/>
    </source>
</evidence>
<keyword evidence="4" id="KW-1185">Reference proteome</keyword>
<organism evidence="3 4">
    <name type="scientific">Coprobacter tertius</name>
    <dbReference type="NCBI Taxonomy" id="2944915"/>
    <lineage>
        <taxon>Bacteria</taxon>
        <taxon>Pseudomonadati</taxon>
        <taxon>Bacteroidota</taxon>
        <taxon>Bacteroidia</taxon>
        <taxon>Bacteroidales</taxon>
        <taxon>Barnesiellaceae</taxon>
        <taxon>Coprobacter</taxon>
    </lineage>
</organism>
<comment type="caution">
    <text evidence="3">The sequence shown here is derived from an EMBL/GenBank/DDBJ whole genome shotgun (WGS) entry which is preliminary data.</text>
</comment>
<dbReference type="EMBL" id="JANDHW010000001">
    <property type="protein sequence ID" value="MCP9610666.1"/>
    <property type="molecule type" value="Genomic_DNA"/>
</dbReference>
<keyword evidence="1" id="KW-0812">Transmembrane</keyword>
<name>A0ABT1ME63_9BACT</name>